<accession>A0A4R6SPE8</accession>
<protein>
    <submittedName>
        <fullName evidence="2">Uncharacterized protein</fullName>
    </submittedName>
</protein>
<sequence>MGVRLGALALIAVTLLVSGCAQVEQVTDRASICVDALKAAGFTPDVSDPRQSVEEARQTAEELNNLAGETPDQALKQALTDMAGTIEDFDPQDVPGYLARKGQQLDALRKACG</sequence>
<dbReference type="OrthoDB" id="3698794at2"/>
<name>A0A4R6SPE8_LABRH</name>
<evidence type="ECO:0000256" key="1">
    <source>
        <dbReference type="SAM" id="SignalP"/>
    </source>
</evidence>
<keyword evidence="1" id="KW-0732">Signal</keyword>
<comment type="caution">
    <text evidence="2">The sequence shown here is derived from an EMBL/GenBank/DDBJ whole genome shotgun (WGS) entry which is preliminary data.</text>
</comment>
<dbReference type="Proteomes" id="UP000295444">
    <property type="component" value="Unassembled WGS sequence"/>
</dbReference>
<reference evidence="2 3" key="1">
    <citation type="submission" date="2019-03" db="EMBL/GenBank/DDBJ databases">
        <title>Genomic Encyclopedia of Type Strains, Phase IV (KMG-IV): sequencing the most valuable type-strain genomes for metagenomic binning, comparative biology and taxonomic classification.</title>
        <authorList>
            <person name="Goeker M."/>
        </authorList>
    </citation>
    <scope>NUCLEOTIDE SEQUENCE [LARGE SCALE GENOMIC DNA]</scope>
    <source>
        <strain evidence="2 3">DSM 45361</strain>
    </source>
</reference>
<feature type="signal peptide" evidence="1">
    <location>
        <begin position="1"/>
        <end position="23"/>
    </location>
</feature>
<dbReference type="PROSITE" id="PS51257">
    <property type="entry name" value="PROKAR_LIPOPROTEIN"/>
    <property type="match status" value="1"/>
</dbReference>
<dbReference type="AlphaFoldDB" id="A0A4R6SPE8"/>
<organism evidence="2 3">
    <name type="scientific">Labedaea rhizosphaerae</name>
    <dbReference type="NCBI Taxonomy" id="598644"/>
    <lineage>
        <taxon>Bacteria</taxon>
        <taxon>Bacillati</taxon>
        <taxon>Actinomycetota</taxon>
        <taxon>Actinomycetes</taxon>
        <taxon>Pseudonocardiales</taxon>
        <taxon>Pseudonocardiaceae</taxon>
        <taxon>Labedaea</taxon>
    </lineage>
</organism>
<feature type="chain" id="PRO_5020728864" evidence="1">
    <location>
        <begin position="24"/>
        <end position="113"/>
    </location>
</feature>
<evidence type="ECO:0000313" key="3">
    <source>
        <dbReference type="Proteomes" id="UP000295444"/>
    </source>
</evidence>
<keyword evidence="3" id="KW-1185">Reference proteome</keyword>
<gene>
    <name evidence="2" type="ORF">EV186_1011872</name>
</gene>
<proteinExistence type="predicted"/>
<evidence type="ECO:0000313" key="2">
    <source>
        <dbReference type="EMBL" id="TDQ05894.1"/>
    </source>
</evidence>
<dbReference type="EMBL" id="SNXZ01000001">
    <property type="protein sequence ID" value="TDQ05894.1"/>
    <property type="molecule type" value="Genomic_DNA"/>
</dbReference>
<dbReference type="RefSeq" id="WP_133848566.1">
    <property type="nucleotide sequence ID" value="NZ_SNXZ01000001.1"/>
</dbReference>